<dbReference type="EMBL" id="JACBAZ010000008">
    <property type="protein sequence ID" value="NWK57132.1"/>
    <property type="molecule type" value="Genomic_DNA"/>
</dbReference>
<evidence type="ECO:0000256" key="1">
    <source>
        <dbReference type="SAM" id="MobiDB-lite"/>
    </source>
</evidence>
<evidence type="ECO:0000313" key="2">
    <source>
        <dbReference type="EMBL" id="NWK57132.1"/>
    </source>
</evidence>
<dbReference type="AlphaFoldDB" id="A0A851GJF3"/>
<feature type="compositionally biased region" description="Polar residues" evidence="1">
    <location>
        <begin position="125"/>
        <end position="142"/>
    </location>
</feature>
<dbReference type="Proteomes" id="UP000557872">
    <property type="component" value="Unassembled WGS sequence"/>
</dbReference>
<name>A0A851GJF3_9BACT</name>
<proteinExistence type="predicted"/>
<dbReference type="RefSeq" id="WP_178933965.1">
    <property type="nucleotide sequence ID" value="NZ_JACBAZ010000008.1"/>
</dbReference>
<sequence>MEVTLTTFSKLCLLAGISSLFCSCGGVKYYQHDRTLVKMGKPLPPLRLLVGERIPVVKHTTGVTSIGGGYFTGLFVETPGLVEIKYGPDGRGDRFAPLLSIEGLRPGVTQASYGNRLGEVPDFSSPGSTSNVLGQSFTIEVE</sequence>
<comment type="caution">
    <text evidence="2">The sequence shown here is derived from an EMBL/GenBank/DDBJ whole genome shotgun (WGS) entry which is preliminary data.</text>
</comment>
<protein>
    <submittedName>
        <fullName evidence="2">Uncharacterized protein</fullName>
    </submittedName>
</protein>
<accession>A0A851GJF3</accession>
<reference evidence="2 3" key="1">
    <citation type="submission" date="2020-07" db="EMBL/GenBank/DDBJ databases">
        <title>Roseicoccus Jingziensis gen. nov., sp. nov., isolated from coastal seawater.</title>
        <authorList>
            <person name="Feng X."/>
        </authorList>
    </citation>
    <scope>NUCLEOTIDE SEQUENCE [LARGE SCALE GENOMIC DNA]</scope>
    <source>
        <strain evidence="2 3">N1E253</strain>
    </source>
</reference>
<gene>
    <name evidence="2" type="ORF">HW115_16035</name>
</gene>
<feature type="region of interest" description="Disordered" evidence="1">
    <location>
        <begin position="119"/>
        <end position="142"/>
    </location>
</feature>
<evidence type="ECO:0000313" key="3">
    <source>
        <dbReference type="Proteomes" id="UP000557872"/>
    </source>
</evidence>
<keyword evidence="3" id="KW-1185">Reference proteome</keyword>
<organism evidence="2 3">
    <name type="scientific">Oceaniferula marina</name>
    <dbReference type="NCBI Taxonomy" id="2748318"/>
    <lineage>
        <taxon>Bacteria</taxon>
        <taxon>Pseudomonadati</taxon>
        <taxon>Verrucomicrobiota</taxon>
        <taxon>Verrucomicrobiia</taxon>
        <taxon>Verrucomicrobiales</taxon>
        <taxon>Verrucomicrobiaceae</taxon>
        <taxon>Oceaniferula</taxon>
    </lineage>
</organism>